<gene>
    <name evidence="1" type="ORF">SAMN05444370_110141</name>
</gene>
<dbReference type="GO" id="GO:0008237">
    <property type="term" value="F:metallopeptidase activity"/>
    <property type="evidence" value="ECO:0007669"/>
    <property type="project" value="InterPro"/>
</dbReference>
<accession>A0A1H4DN08</accession>
<keyword evidence="2" id="KW-1185">Reference proteome</keyword>
<dbReference type="OrthoDB" id="8477883at2"/>
<dbReference type="AlphaFoldDB" id="A0A1H4DN08"/>
<name>A0A1H4DN08_9RHOB</name>
<evidence type="ECO:0000313" key="1">
    <source>
        <dbReference type="EMBL" id="SEA74173.1"/>
    </source>
</evidence>
<dbReference type="Proteomes" id="UP000198703">
    <property type="component" value="Unassembled WGS sequence"/>
</dbReference>
<evidence type="ECO:0000313" key="2">
    <source>
        <dbReference type="Proteomes" id="UP000198703"/>
    </source>
</evidence>
<reference evidence="1 2" key="1">
    <citation type="submission" date="2016-10" db="EMBL/GenBank/DDBJ databases">
        <authorList>
            <person name="de Groot N.N."/>
        </authorList>
    </citation>
    <scope>NUCLEOTIDE SEQUENCE [LARGE SCALE GENOMIC DNA]</scope>
    <source>
        <strain evidence="1 2">DSM 15345</strain>
    </source>
</reference>
<evidence type="ECO:0008006" key="3">
    <source>
        <dbReference type="Google" id="ProtNLM"/>
    </source>
</evidence>
<dbReference type="RefSeq" id="WP_093254719.1">
    <property type="nucleotide sequence ID" value="NZ_FNQM01000010.1"/>
</dbReference>
<dbReference type="EMBL" id="FNQM01000010">
    <property type="protein sequence ID" value="SEA74173.1"/>
    <property type="molecule type" value="Genomic_DNA"/>
</dbReference>
<proteinExistence type="predicted"/>
<sequence length="301" mass="33571">MAWTIRLTSKVSLCASETEALDPGPETCVTGEMREKMKQAVVIARSMALVARQAVTRHRDLPEVFETLNKYFNLGSDDPNHARVCSRIADVYTRVLSGMDGGYRIRAFASEAVYLGKSLTGTRAFVPGQLAKGGEALGRFFQAADDGGHLDWDRMQEFAYAGSSVAPEKREIHLSLSVIRDDPPEDIARTLVHESTHKWANTDDVCYKHSTVAKQMSSDGETLQALVRQGFSYGAALEPKEHKARVTFVKYRKDGKGPMSIPAYPKNKFVASKEAWINNADSYAWTARRLWKKCETIFRIG</sequence>
<dbReference type="Gene3D" id="3.40.390.10">
    <property type="entry name" value="Collagenase (Catalytic Domain)"/>
    <property type="match status" value="1"/>
</dbReference>
<protein>
    <recommendedName>
        <fullName evidence="3">Lysine-specific metallo-endopeptidase</fullName>
    </recommendedName>
</protein>
<organism evidence="1 2">
    <name type="scientific">Rubrimonas cliftonensis</name>
    <dbReference type="NCBI Taxonomy" id="89524"/>
    <lineage>
        <taxon>Bacteria</taxon>
        <taxon>Pseudomonadati</taxon>
        <taxon>Pseudomonadota</taxon>
        <taxon>Alphaproteobacteria</taxon>
        <taxon>Rhodobacterales</taxon>
        <taxon>Paracoccaceae</taxon>
        <taxon>Rubrimonas</taxon>
    </lineage>
</organism>
<dbReference type="InterPro" id="IPR024079">
    <property type="entry name" value="MetalloPept_cat_dom_sf"/>
</dbReference>